<feature type="compositionally biased region" description="Low complexity" evidence="2">
    <location>
        <begin position="1231"/>
        <end position="1253"/>
    </location>
</feature>
<dbReference type="Pfam" id="PF13424">
    <property type="entry name" value="TPR_12"/>
    <property type="match status" value="1"/>
</dbReference>
<dbReference type="InterPro" id="IPR025697">
    <property type="entry name" value="CLU_dom"/>
</dbReference>
<proteinExistence type="predicted"/>
<dbReference type="PANTHER" id="PTHR12601">
    <property type="entry name" value="EUKARYOTIC TRANSLATION INITIATION FACTOR 3 SUBUNIT EIF-3"/>
    <property type="match status" value="1"/>
</dbReference>
<dbReference type="InterPro" id="IPR028275">
    <property type="entry name" value="CLU_N"/>
</dbReference>
<dbReference type="Gene3D" id="1.25.40.10">
    <property type="entry name" value="Tetratricopeptide repeat domain"/>
    <property type="match status" value="2"/>
</dbReference>
<organism evidence="4 5">
    <name type="scientific">Sungouiella intermedia</name>
    <dbReference type="NCBI Taxonomy" id="45354"/>
    <lineage>
        <taxon>Eukaryota</taxon>
        <taxon>Fungi</taxon>
        <taxon>Dikarya</taxon>
        <taxon>Ascomycota</taxon>
        <taxon>Saccharomycotina</taxon>
        <taxon>Pichiomycetes</taxon>
        <taxon>Metschnikowiaceae</taxon>
        <taxon>Sungouiella</taxon>
    </lineage>
</organism>
<dbReference type="GO" id="GO:0005737">
    <property type="term" value="C:cytoplasm"/>
    <property type="evidence" value="ECO:0007669"/>
    <property type="project" value="TreeGrafter"/>
</dbReference>
<dbReference type="PANTHER" id="PTHR12601:SF6">
    <property type="entry name" value="CLUSTERED MITOCHONDRIA PROTEIN HOMOLOG"/>
    <property type="match status" value="1"/>
</dbReference>
<name>A0A1L0BSA5_9ASCO</name>
<dbReference type="InterPro" id="IPR023231">
    <property type="entry name" value="GSKIP_dom_sf"/>
</dbReference>
<feature type="compositionally biased region" description="Basic and acidic residues" evidence="2">
    <location>
        <begin position="759"/>
        <end position="787"/>
    </location>
</feature>
<dbReference type="InterPro" id="IPR011990">
    <property type="entry name" value="TPR-like_helical_dom_sf"/>
</dbReference>
<evidence type="ECO:0000313" key="5">
    <source>
        <dbReference type="Proteomes" id="UP000182259"/>
    </source>
</evidence>
<evidence type="ECO:0000259" key="3">
    <source>
        <dbReference type="PROSITE" id="PS51823"/>
    </source>
</evidence>
<dbReference type="PROSITE" id="PS51823">
    <property type="entry name" value="CLU"/>
    <property type="match status" value="1"/>
</dbReference>
<dbReference type="Pfam" id="PF12807">
    <property type="entry name" value="eIF3_p135"/>
    <property type="match status" value="1"/>
</dbReference>
<dbReference type="InterPro" id="IPR027523">
    <property type="entry name" value="CLU_prot"/>
</dbReference>
<keyword evidence="1" id="KW-0963">Cytoplasm</keyword>
<feature type="compositionally biased region" description="Basic and acidic residues" evidence="2">
    <location>
        <begin position="153"/>
        <end position="182"/>
    </location>
</feature>
<protein>
    <submittedName>
        <fullName evidence="4">CIC11C00000002793</fullName>
    </submittedName>
</protein>
<gene>
    <name evidence="4" type="ORF">SAMEA4029009_CIC11G00000002793</name>
</gene>
<dbReference type="Pfam" id="PF13236">
    <property type="entry name" value="CLU"/>
    <property type="match status" value="1"/>
</dbReference>
<dbReference type="GO" id="GO:0003729">
    <property type="term" value="F:mRNA binding"/>
    <property type="evidence" value="ECO:0007669"/>
    <property type="project" value="TreeGrafter"/>
</dbReference>
<dbReference type="GO" id="GO:0048312">
    <property type="term" value="P:intracellular distribution of mitochondria"/>
    <property type="evidence" value="ECO:0007669"/>
    <property type="project" value="TreeGrafter"/>
</dbReference>
<feature type="region of interest" description="Disordered" evidence="2">
    <location>
        <begin position="141"/>
        <end position="182"/>
    </location>
</feature>
<dbReference type="Proteomes" id="UP000182259">
    <property type="component" value="Chromosome III"/>
</dbReference>
<dbReference type="SUPFAM" id="SSF48452">
    <property type="entry name" value="TPR-like"/>
    <property type="match status" value="1"/>
</dbReference>
<reference evidence="5" key="1">
    <citation type="submission" date="2016-10" db="EMBL/GenBank/DDBJ databases">
        <authorList>
            <person name="Geijer C."/>
            <person name="Jareborg N."/>
            <person name="Dainat J."/>
        </authorList>
    </citation>
    <scope>NUCLEOTIDE SEQUENCE [LARGE SCALE GENOMIC DNA]</scope>
    <source>
        <strain evidence="5">PYCC 4715</strain>
    </source>
</reference>
<dbReference type="InterPro" id="IPR033646">
    <property type="entry name" value="CLU-central"/>
</dbReference>
<evidence type="ECO:0000256" key="1">
    <source>
        <dbReference type="ARBA" id="ARBA00022490"/>
    </source>
</evidence>
<dbReference type="EMBL" id="LT635766">
    <property type="protein sequence ID" value="SGZ54241.1"/>
    <property type="molecule type" value="Genomic_DNA"/>
</dbReference>
<feature type="region of interest" description="Disordered" evidence="2">
    <location>
        <begin position="759"/>
        <end position="788"/>
    </location>
</feature>
<evidence type="ECO:0000256" key="2">
    <source>
        <dbReference type="SAM" id="MobiDB-lite"/>
    </source>
</evidence>
<dbReference type="SUPFAM" id="SSF103107">
    <property type="entry name" value="Hypothetical protein c14orf129, hspc210"/>
    <property type="match status" value="1"/>
</dbReference>
<sequence length="1291" mass="144425">MAESTPPPELKLRILLPACLRTKIEFVETHHTLQETISDVKEALAATSVLNSLTNYSLVYQGVRITDNFDDFSTLGDALGEVSGDVKLELVERPYTLKDVYEHLVRFRENIGMNFFDHAARSEGVAAGGSKLNSLGLRNIEATSASEDGEESDEKKEEEKKDDKEQKEQKEQKEKTPEIADEDKSAIRDVAKVLIEPSSLNLVAHASADSVLSTWKLPIKSLSLSQWNPVPQQQRLKGDLLYLTLTTLESETFSITCHASGFFVSRLSNAYFNPALKINEKGVFHREYLLLNLVSELSAQFSATIESNKQALANHSQFSESYLIPSQAPASYPWLVSEQELKEQTVPDISRSQVPLLSNGVDGAELVKDWNDEFQGIKEFPRESFNERLLRDKLLNKYIQEFNQTAVSTAVDILKGNLVPLNPAESRDKHIFLRNNIFYSFGVNATGAHDNTGGDEAARYCFAKDLATVKLLNRVDVSGVFNLLTCIVDYLGERIICQAPVPGVFSDSTDENGEPIDKVAYGYSLEANQIKSSAEFDEVLKPFAEAFYLKKHNVKLADGASGNDLVVSKDTKGIIGTDNRKYIIDLYRSTPLDIEFLDAHYNGSETSYPHKEASVRHEAVAEWYKRKAAAIFKVETERMEKEGEFDKEEKPQVAIPHDQITLNPDAFTGVEDSEEDKNSVREVSKFVREHLIPEFLDDVAKNAVPFDGAQLSDYLHKIGINLRYLGEIASASLTKLEQHNAELADIIKANENLIAQRAEEEKARKEAGEEKKEEENKKDDKDDKEPSAAKLVPVVANMNALHRLAVQEMIARASKHVLRKEGQAVPPLLKPYFVAHFHNCLLGSAVNEVPEVIVDEAIKPLFSEKELEFSKITPASIADLVSKEVYIRYRYTLPSDWVSNIKPLPLLREIALKFGIQWRAQEYYFTKQEFDAAQQKVDTDAKEPVVETSHKKKGKKKQQPVAVESAKKTTVFVADDIINFVPVVRDSTFRCSFVDEIFETARHQIKNGEKDVGLALLSELVSFYQQIYGSVHLETTAFYSTLAQIYTECNMNVEASIVARKAAILYERLTGVDSYETINSYSKASFYDSMNKDHLSAIKLNTRAFENWSVVYGEDHPNTVNTLSNFGNILQELNLIGDAKKFFEKAIEISVALNGEVCDITGIIRHRYGVSLVQAENYKGALEQFNKATDIFNKVVGPDDVITKECATFASNISGYLAYSEHQLAEKKKQLAQQAKNAKSASKAAPKAAPAQTKGKKGKKQNVDPDIASKSVDEILSFIEGKLSSKKKNKK</sequence>
<dbReference type="CDD" id="cd15466">
    <property type="entry name" value="CLU-central"/>
    <property type="match status" value="1"/>
</dbReference>
<feature type="domain" description="Clu" evidence="3">
    <location>
        <begin position="343"/>
        <end position="597"/>
    </location>
</feature>
<dbReference type="Pfam" id="PF15044">
    <property type="entry name" value="CLU_N"/>
    <property type="match status" value="1"/>
</dbReference>
<evidence type="ECO:0000313" key="4">
    <source>
        <dbReference type="EMBL" id="SGZ54241.1"/>
    </source>
</evidence>
<accession>A0A1L0BSA5</accession>
<feature type="region of interest" description="Disordered" evidence="2">
    <location>
        <begin position="1230"/>
        <end position="1266"/>
    </location>
</feature>